<evidence type="ECO:0000259" key="2">
    <source>
        <dbReference type="Pfam" id="PF04046"/>
    </source>
</evidence>
<organism evidence="3 4">
    <name type="scientific">Dibothriocephalus latus</name>
    <name type="common">Fish tapeworm</name>
    <name type="synonym">Diphyllobothrium latum</name>
    <dbReference type="NCBI Taxonomy" id="60516"/>
    <lineage>
        <taxon>Eukaryota</taxon>
        <taxon>Metazoa</taxon>
        <taxon>Spiralia</taxon>
        <taxon>Lophotrochozoa</taxon>
        <taxon>Platyhelminthes</taxon>
        <taxon>Cestoda</taxon>
        <taxon>Eucestoda</taxon>
        <taxon>Diphyllobothriidea</taxon>
        <taxon>Diphyllobothriidae</taxon>
        <taxon>Dibothriocephalus</taxon>
    </lineage>
</organism>
<evidence type="ECO:0000313" key="3">
    <source>
        <dbReference type="EMBL" id="VDN34846.1"/>
    </source>
</evidence>
<dbReference type="Pfam" id="PF04037">
    <property type="entry name" value="DUF382"/>
    <property type="match status" value="1"/>
</dbReference>
<protein>
    <submittedName>
        <fullName evidence="3">Uncharacterized protein</fullName>
    </submittedName>
</protein>
<dbReference type="OrthoDB" id="10260794at2759"/>
<dbReference type="EMBL" id="UYRU01086052">
    <property type="protein sequence ID" value="VDN34846.1"/>
    <property type="molecule type" value="Genomic_DNA"/>
</dbReference>
<dbReference type="PANTHER" id="PTHR12785">
    <property type="entry name" value="SPLICING FACTOR 3B"/>
    <property type="match status" value="1"/>
</dbReference>
<dbReference type="PANTHER" id="PTHR12785:SF6">
    <property type="entry name" value="SPLICING FACTOR 3B SUBUNIT 2"/>
    <property type="match status" value="1"/>
</dbReference>
<evidence type="ECO:0000313" key="4">
    <source>
        <dbReference type="Proteomes" id="UP000281553"/>
    </source>
</evidence>
<dbReference type="GO" id="GO:0005689">
    <property type="term" value="C:U12-type spliceosomal complex"/>
    <property type="evidence" value="ECO:0007669"/>
    <property type="project" value="TreeGrafter"/>
</dbReference>
<dbReference type="Proteomes" id="UP000281553">
    <property type="component" value="Unassembled WGS sequence"/>
</dbReference>
<accession>A0A3P7QVB9</accession>
<dbReference type="InterPro" id="IPR007180">
    <property type="entry name" value="DUF382"/>
</dbReference>
<sequence length="99" mass="11593">MEMRQAITEKESDKTLKTKMREKIRPKMGKVDIDYQKLHDAFFKYQTRPKLTQHGDLYYEGKEFEVKLKEKKPGALSEELRNALGLPVGPVCVYFALLK</sequence>
<dbReference type="Pfam" id="PF04046">
    <property type="entry name" value="PSP"/>
    <property type="match status" value="1"/>
</dbReference>
<reference evidence="3 4" key="1">
    <citation type="submission" date="2018-11" db="EMBL/GenBank/DDBJ databases">
        <authorList>
            <consortium name="Pathogen Informatics"/>
        </authorList>
    </citation>
    <scope>NUCLEOTIDE SEQUENCE [LARGE SCALE GENOMIC DNA]</scope>
</reference>
<name>A0A3P7QVB9_DIBLA</name>
<keyword evidence="4" id="KW-1185">Reference proteome</keyword>
<dbReference type="InterPro" id="IPR006568">
    <property type="entry name" value="PSP_pro-rich"/>
</dbReference>
<proteinExistence type="predicted"/>
<evidence type="ECO:0000259" key="1">
    <source>
        <dbReference type="Pfam" id="PF04037"/>
    </source>
</evidence>
<gene>
    <name evidence="3" type="ORF">DILT_LOCUS16616</name>
</gene>
<feature type="domain" description="DUF382" evidence="1">
    <location>
        <begin position="2"/>
        <end position="63"/>
    </location>
</feature>
<feature type="domain" description="PSP proline-rich" evidence="2">
    <location>
        <begin position="72"/>
        <end position="90"/>
    </location>
</feature>
<dbReference type="InterPro" id="IPR052584">
    <property type="entry name" value="U2_snRNP_Complex_Component"/>
</dbReference>
<dbReference type="AlphaFoldDB" id="A0A3P7QVB9"/>